<keyword evidence="2" id="KW-0539">Nucleus</keyword>
<dbReference type="InterPro" id="IPR012890">
    <property type="entry name" value="GCFC2-like"/>
</dbReference>
<dbReference type="AlphaFoldDB" id="A0AAF0ENQ1"/>
<evidence type="ECO:0000256" key="4">
    <source>
        <dbReference type="SAM" id="MobiDB-lite"/>
    </source>
</evidence>
<proteinExistence type="predicted"/>
<evidence type="ECO:0000256" key="3">
    <source>
        <dbReference type="SAM" id="Coils"/>
    </source>
</evidence>
<keyword evidence="3" id="KW-0175">Coiled coil</keyword>
<name>A0AAF0ENQ1_9BASI</name>
<comment type="subcellular location">
    <subcellularLocation>
        <location evidence="1">Nucleus</location>
    </subcellularLocation>
</comment>
<feature type="coiled-coil region" evidence="3">
    <location>
        <begin position="76"/>
        <end position="128"/>
    </location>
</feature>
<dbReference type="GO" id="GO:0071008">
    <property type="term" value="C:U2-type post-mRNA release spliceosomal complex"/>
    <property type="evidence" value="ECO:0007669"/>
    <property type="project" value="InterPro"/>
</dbReference>
<keyword evidence="6" id="KW-1185">Reference proteome</keyword>
<dbReference type="EMBL" id="CP119877">
    <property type="protein sequence ID" value="WFD33993.1"/>
    <property type="molecule type" value="Genomic_DNA"/>
</dbReference>
<dbReference type="GO" id="GO:0000390">
    <property type="term" value="P:spliceosomal complex disassembly"/>
    <property type="evidence" value="ECO:0007669"/>
    <property type="project" value="InterPro"/>
</dbReference>
<dbReference type="PANTHER" id="PTHR12214">
    <property type="entry name" value="GC-RICH SEQUENCE DNA-BINDING FACTOR"/>
    <property type="match status" value="1"/>
</dbReference>
<organism evidence="5 6">
    <name type="scientific">Malassezia cuniculi</name>
    <dbReference type="NCBI Taxonomy" id="948313"/>
    <lineage>
        <taxon>Eukaryota</taxon>
        <taxon>Fungi</taxon>
        <taxon>Dikarya</taxon>
        <taxon>Basidiomycota</taxon>
        <taxon>Ustilaginomycotina</taxon>
        <taxon>Malasseziomycetes</taxon>
        <taxon>Malasseziales</taxon>
        <taxon>Malasseziaceae</taxon>
        <taxon>Malassezia</taxon>
    </lineage>
</organism>
<dbReference type="Proteomes" id="UP001219933">
    <property type="component" value="Chromosome 1"/>
</dbReference>
<evidence type="ECO:0000256" key="2">
    <source>
        <dbReference type="ARBA" id="ARBA00023242"/>
    </source>
</evidence>
<sequence>MGDSLRNLLGRYGSQAEHQRIASPAAAADARRRRMAARVGAIRSEEDYIPLDGPKSRSVLRADDNAYQGPHPESSLVREEDEIGDAEDELAEYTGATERIPLGRDAERRQKEARRAQIRHLLAQAQGEDEDEEDIPIIVRNVPHSAASVPSVPVIIDIDEMRDGTRVYDEDPFGGVPDEPMDDEPIRAAAEEGDDWEKVQLGRIGVREEEPVQEPVQAAIIPLTTGLPTPTSCMARLSQMLTALDESCAKHQQRIADAHATIERYSDDSEDRKAVAVLEDRAAWFSDLESFVDDLALFIDAKMPQLEALEEEMAQFAEHAAELQGRADRLFADTQLAEFRDPAATDEDGRIIAYSLVSRFTEWRTRYPDDYNRAWGGLALGSAWEFWARAEQALWDPFWPHGDESRLPSQCSHIDDFKWQRDVMDFVDQGGHPPRGGDDELVATMVSSVVVARLVSLAENGAYDPWSKGETACAVALVDHVAQVIEGIRLKTIARAFLSCFREHVHVLQSVFAAPVTHSPPPIHPDTPRARMYIAEQLAMLASNLFSWHYFWSTSFAPWSDVELSEFATVANDLVSMLCDALQDAHEFGSVVLAQALAKQVSPHVSVQLKRRLEQLQVHDV</sequence>
<protein>
    <submittedName>
        <fullName evidence="5">Uncharacterized protein</fullName>
    </submittedName>
</protein>
<evidence type="ECO:0000313" key="5">
    <source>
        <dbReference type="EMBL" id="WFD33993.1"/>
    </source>
</evidence>
<dbReference type="GO" id="GO:0003677">
    <property type="term" value="F:DNA binding"/>
    <property type="evidence" value="ECO:0007669"/>
    <property type="project" value="InterPro"/>
</dbReference>
<feature type="region of interest" description="Disordered" evidence="4">
    <location>
        <begin position="1"/>
        <end position="28"/>
    </location>
</feature>
<accession>A0AAF0ENQ1</accession>
<dbReference type="PANTHER" id="PTHR12214:SF0">
    <property type="entry name" value="LD29489P"/>
    <property type="match status" value="1"/>
</dbReference>
<evidence type="ECO:0000256" key="1">
    <source>
        <dbReference type="ARBA" id="ARBA00004123"/>
    </source>
</evidence>
<dbReference type="Pfam" id="PF15458">
    <property type="entry name" value="NTR2"/>
    <property type="match status" value="2"/>
</dbReference>
<evidence type="ECO:0000313" key="6">
    <source>
        <dbReference type="Proteomes" id="UP001219933"/>
    </source>
</evidence>
<reference evidence="5" key="1">
    <citation type="submission" date="2023-03" db="EMBL/GenBank/DDBJ databases">
        <title>Mating type loci evolution in Malassezia.</title>
        <authorList>
            <person name="Coelho M.A."/>
        </authorList>
    </citation>
    <scope>NUCLEOTIDE SEQUENCE</scope>
    <source>
        <strain evidence="5">CBS 11721</strain>
    </source>
</reference>
<gene>
    <name evidence="5" type="ORF">MCUN1_000821</name>
</gene>
<dbReference type="InterPro" id="IPR028211">
    <property type="entry name" value="Ntr2"/>
</dbReference>